<gene>
    <name evidence="9" type="ORF">MOP44_17145</name>
</gene>
<dbReference type="PANTHER" id="PTHR44688">
    <property type="entry name" value="DNA-BINDING TRANSCRIPTIONAL ACTIVATOR DEVR_DOSR"/>
    <property type="match status" value="1"/>
</dbReference>
<dbReference type="InterPro" id="IPR000792">
    <property type="entry name" value="Tscrpt_reg_LuxR_C"/>
</dbReference>
<feature type="modified residue" description="4-aspartylphosphate" evidence="6">
    <location>
        <position position="61"/>
    </location>
</feature>
<evidence type="ECO:0000256" key="5">
    <source>
        <dbReference type="ARBA" id="ARBA00023163"/>
    </source>
</evidence>
<dbReference type="Gene3D" id="3.40.50.2300">
    <property type="match status" value="1"/>
</dbReference>
<protein>
    <submittedName>
        <fullName evidence="9">Response regulator</fullName>
    </submittedName>
</protein>
<sequence>MTDPGLQPLLQTVYLVEDDAAVREALCDLLESAGMRVERFASAEELLASLHADMPGCLVADVRLPGLSGMELQAKLAETGLTIPIIIMTAHGDIPMVRKALKAGAVEFLTKPFQDSELLQAIDQAFAVDRARRQAEGIMRSLAARYDSLSARERQVMELVTDGMMNKEIADEISLSIVTVKLYRKQVMEKMQADSLADLVKMRQKLESLEK</sequence>
<dbReference type="Proteomes" id="UP001059380">
    <property type="component" value="Chromosome"/>
</dbReference>
<dbReference type="CDD" id="cd17537">
    <property type="entry name" value="REC_FixJ"/>
    <property type="match status" value="1"/>
</dbReference>
<proteinExistence type="predicted"/>
<dbReference type="GO" id="GO:0006355">
    <property type="term" value="P:regulation of DNA-templated transcription"/>
    <property type="evidence" value="ECO:0007669"/>
    <property type="project" value="InterPro"/>
</dbReference>
<feature type="domain" description="HTH luxR-type" evidence="7">
    <location>
        <begin position="142"/>
        <end position="207"/>
    </location>
</feature>
<dbReference type="SUPFAM" id="SSF52172">
    <property type="entry name" value="CheY-like"/>
    <property type="match status" value="1"/>
</dbReference>
<evidence type="ECO:0000256" key="2">
    <source>
        <dbReference type="ARBA" id="ARBA00023012"/>
    </source>
</evidence>
<dbReference type="KEGG" id="orp:MOP44_17145"/>
<evidence type="ECO:0000256" key="3">
    <source>
        <dbReference type="ARBA" id="ARBA00023015"/>
    </source>
</evidence>
<dbReference type="SMART" id="SM00421">
    <property type="entry name" value="HTH_LUXR"/>
    <property type="match status" value="1"/>
</dbReference>
<dbReference type="PANTHER" id="PTHR44688:SF16">
    <property type="entry name" value="DNA-BINDING TRANSCRIPTIONAL ACTIVATOR DEVR_DOSR"/>
    <property type="match status" value="1"/>
</dbReference>
<reference evidence="9" key="1">
    <citation type="submission" date="2021-04" db="EMBL/GenBank/DDBJ databases">
        <title>Phylogenetic analysis of Acidobacteriaceae.</title>
        <authorList>
            <person name="Qiu L."/>
            <person name="Zhang Q."/>
        </authorList>
    </citation>
    <scope>NUCLEOTIDE SEQUENCE</scope>
    <source>
        <strain evidence="9">DSM 25168</strain>
    </source>
</reference>
<evidence type="ECO:0000256" key="1">
    <source>
        <dbReference type="ARBA" id="ARBA00022553"/>
    </source>
</evidence>
<dbReference type="CDD" id="cd06170">
    <property type="entry name" value="LuxR_C_like"/>
    <property type="match status" value="1"/>
</dbReference>
<dbReference type="PROSITE" id="PS50043">
    <property type="entry name" value="HTH_LUXR_2"/>
    <property type="match status" value="1"/>
</dbReference>
<dbReference type="EMBL" id="CP093313">
    <property type="protein sequence ID" value="UWZ82296.1"/>
    <property type="molecule type" value="Genomic_DNA"/>
</dbReference>
<dbReference type="InterPro" id="IPR001789">
    <property type="entry name" value="Sig_transdc_resp-reg_receiver"/>
</dbReference>
<name>A0A9J7BHM6_9BACT</name>
<keyword evidence="10" id="KW-1185">Reference proteome</keyword>
<dbReference type="Pfam" id="PF00196">
    <property type="entry name" value="GerE"/>
    <property type="match status" value="1"/>
</dbReference>
<keyword evidence="1 6" id="KW-0597">Phosphoprotein</keyword>
<accession>A0A9J7BHM6</accession>
<organism evidence="9 10">
    <name type="scientific">Occallatibacter riparius</name>
    <dbReference type="NCBI Taxonomy" id="1002689"/>
    <lineage>
        <taxon>Bacteria</taxon>
        <taxon>Pseudomonadati</taxon>
        <taxon>Acidobacteriota</taxon>
        <taxon>Terriglobia</taxon>
        <taxon>Terriglobales</taxon>
        <taxon>Acidobacteriaceae</taxon>
        <taxon>Occallatibacter</taxon>
    </lineage>
</organism>
<dbReference type="Pfam" id="PF00072">
    <property type="entry name" value="Response_reg"/>
    <property type="match status" value="1"/>
</dbReference>
<evidence type="ECO:0000313" key="10">
    <source>
        <dbReference type="Proteomes" id="UP001059380"/>
    </source>
</evidence>
<evidence type="ECO:0000256" key="4">
    <source>
        <dbReference type="ARBA" id="ARBA00023125"/>
    </source>
</evidence>
<keyword evidence="3" id="KW-0805">Transcription regulation</keyword>
<keyword evidence="5" id="KW-0804">Transcription</keyword>
<dbReference type="Gene3D" id="1.10.10.10">
    <property type="entry name" value="Winged helix-like DNA-binding domain superfamily/Winged helix DNA-binding domain"/>
    <property type="match status" value="1"/>
</dbReference>
<dbReference type="PROSITE" id="PS50110">
    <property type="entry name" value="RESPONSE_REGULATORY"/>
    <property type="match status" value="1"/>
</dbReference>
<dbReference type="PRINTS" id="PR00038">
    <property type="entry name" value="HTHLUXR"/>
</dbReference>
<dbReference type="SMART" id="SM00448">
    <property type="entry name" value="REC"/>
    <property type="match status" value="1"/>
</dbReference>
<dbReference type="InterPro" id="IPR011006">
    <property type="entry name" value="CheY-like_superfamily"/>
</dbReference>
<evidence type="ECO:0000259" key="8">
    <source>
        <dbReference type="PROSITE" id="PS50110"/>
    </source>
</evidence>
<feature type="domain" description="Response regulatory" evidence="8">
    <location>
        <begin position="12"/>
        <end position="126"/>
    </location>
</feature>
<keyword evidence="2" id="KW-0902">Two-component regulatory system</keyword>
<dbReference type="InterPro" id="IPR036388">
    <property type="entry name" value="WH-like_DNA-bd_sf"/>
</dbReference>
<evidence type="ECO:0000256" key="6">
    <source>
        <dbReference type="PROSITE-ProRule" id="PRU00169"/>
    </source>
</evidence>
<dbReference type="RefSeq" id="WP_260791478.1">
    <property type="nucleotide sequence ID" value="NZ_CP093313.1"/>
</dbReference>
<evidence type="ECO:0000259" key="7">
    <source>
        <dbReference type="PROSITE" id="PS50043"/>
    </source>
</evidence>
<dbReference type="AlphaFoldDB" id="A0A9J7BHM6"/>
<dbReference type="FunFam" id="3.40.50.2300:FF:000018">
    <property type="entry name" value="DNA-binding transcriptional regulator NtrC"/>
    <property type="match status" value="1"/>
</dbReference>
<keyword evidence="4" id="KW-0238">DNA-binding</keyword>
<dbReference type="GO" id="GO:0003677">
    <property type="term" value="F:DNA binding"/>
    <property type="evidence" value="ECO:0007669"/>
    <property type="project" value="UniProtKB-KW"/>
</dbReference>
<evidence type="ECO:0000313" key="9">
    <source>
        <dbReference type="EMBL" id="UWZ82296.1"/>
    </source>
</evidence>
<dbReference type="GO" id="GO:0000160">
    <property type="term" value="P:phosphorelay signal transduction system"/>
    <property type="evidence" value="ECO:0007669"/>
    <property type="project" value="UniProtKB-KW"/>
</dbReference>